<dbReference type="CDD" id="cd00093">
    <property type="entry name" value="HTH_XRE"/>
    <property type="match status" value="1"/>
</dbReference>
<dbReference type="KEGG" id="bmet:BMMGA3_08795"/>
<dbReference type="eggNOG" id="ENOG5031HHH">
    <property type="taxonomic scope" value="Bacteria"/>
</dbReference>
<dbReference type="SUPFAM" id="SSF47413">
    <property type="entry name" value="lambda repressor-like DNA-binding domains"/>
    <property type="match status" value="1"/>
</dbReference>
<dbReference type="Proteomes" id="UP000027602">
    <property type="component" value="Chromosome"/>
</dbReference>
<dbReference type="GO" id="GO:0003677">
    <property type="term" value="F:DNA binding"/>
    <property type="evidence" value="ECO:0007669"/>
    <property type="project" value="InterPro"/>
</dbReference>
<dbReference type="Gene3D" id="1.10.260.40">
    <property type="entry name" value="lambda repressor-like DNA-binding domains"/>
    <property type="match status" value="1"/>
</dbReference>
<dbReference type="EMBL" id="CP007739">
    <property type="protein sequence ID" value="AIE60159.1"/>
    <property type="molecule type" value="Genomic_DNA"/>
</dbReference>
<dbReference type="OrthoDB" id="2896385at2"/>
<dbReference type="RefSeq" id="WP_004434330.1">
    <property type="nucleotide sequence ID" value="NZ_ADWW01000002.1"/>
</dbReference>
<evidence type="ECO:0000259" key="1">
    <source>
        <dbReference type="PROSITE" id="PS50943"/>
    </source>
</evidence>
<dbReference type="InterPro" id="IPR010982">
    <property type="entry name" value="Lambda_DNA-bd_dom_sf"/>
</dbReference>
<organism evidence="2 3">
    <name type="scientific">Bacillus methanolicus (strain MGA3 / ATCC 53907)</name>
    <dbReference type="NCBI Taxonomy" id="796606"/>
    <lineage>
        <taxon>Bacteria</taxon>
        <taxon>Bacillati</taxon>
        <taxon>Bacillota</taxon>
        <taxon>Bacilli</taxon>
        <taxon>Bacillales</taxon>
        <taxon>Bacillaceae</taxon>
        <taxon>Bacillus</taxon>
    </lineage>
</organism>
<sequence length="79" mass="9105">MNKEVIKFLRESYNMTQREFAKFVNCSYALIALVEVGKRRITENLENKIKIAFDLDDNQLESIASIVAHICKGVPPFNQ</sequence>
<reference evidence="2 3" key="1">
    <citation type="journal article" date="2015" name="BMC Genomics">
        <title>Transcriptome analysis of thermophilic methylotrophic Bacillus methanolicus MGA3 using RNA-sequencing provides detailed insights into its previously uncharted transcriptional landscape.</title>
        <authorList>
            <person name="Irla M."/>
            <person name="Neshat A."/>
            <person name="Brautaset T."/>
            <person name="Ruckert C."/>
            <person name="Kalinowski J."/>
            <person name="Wendisch V.F."/>
        </authorList>
    </citation>
    <scope>NUCLEOTIDE SEQUENCE [LARGE SCALE GENOMIC DNA]</scope>
    <source>
        <strain evidence="3">MGA3 / ATCC 53907</strain>
    </source>
</reference>
<keyword evidence="3" id="KW-1185">Reference proteome</keyword>
<evidence type="ECO:0000313" key="2">
    <source>
        <dbReference type="EMBL" id="AIE60159.1"/>
    </source>
</evidence>
<dbReference type="InterPro" id="IPR001387">
    <property type="entry name" value="Cro/C1-type_HTH"/>
</dbReference>
<gene>
    <name evidence="2" type="ORF">BMMGA3_08795</name>
</gene>
<feature type="domain" description="HTH cro/C1-type" evidence="1">
    <location>
        <begin position="6"/>
        <end position="60"/>
    </location>
</feature>
<dbReference type="PROSITE" id="PS50943">
    <property type="entry name" value="HTH_CROC1"/>
    <property type="match status" value="1"/>
</dbReference>
<accession>I3E8S3</accession>
<protein>
    <recommendedName>
        <fullName evidence="1">HTH cro/C1-type domain-containing protein</fullName>
    </recommendedName>
</protein>
<evidence type="ECO:0000313" key="3">
    <source>
        <dbReference type="Proteomes" id="UP000027602"/>
    </source>
</evidence>
<name>I3E8S3_BACMM</name>
<dbReference type="HOGENOM" id="CLU_2767286_0_0_9"/>
<dbReference type="AlphaFoldDB" id="I3E8S3"/>
<proteinExistence type="predicted"/>
<dbReference type="STRING" id="796606.BMMGA3_08795"/>